<dbReference type="InterPro" id="IPR036736">
    <property type="entry name" value="ACP-like_sf"/>
</dbReference>
<dbReference type="AlphaFoldDB" id="A0A9Q5CKE5"/>
<dbReference type="NCBIfam" id="TIGR01733">
    <property type="entry name" value="AA-adenyl-dom"/>
    <property type="match status" value="1"/>
</dbReference>
<dbReference type="InterPro" id="IPR013120">
    <property type="entry name" value="FAR_NAD-bd"/>
</dbReference>
<dbReference type="PIRSF" id="PIRSF001617">
    <property type="entry name" value="Alpha-AR"/>
    <property type="match status" value="1"/>
</dbReference>
<keyword evidence="2" id="KW-0597">Phosphoprotein</keyword>
<dbReference type="SUPFAM" id="SSF47336">
    <property type="entry name" value="ACP-like"/>
    <property type="match status" value="1"/>
</dbReference>
<dbReference type="Pfam" id="PF13193">
    <property type="entry name" value="AMP-binding_C"/>
    <property type="match status" value="1"/>
</dbReference>
<evidence type="ECO:0000313" key="5">
    <source>
        <dbReference type="Proteomes" id="UP000821656"/>
    </source>
</evidence>
<dbReference type="InterPro" id="IPR001242">
    <property type="entry name" value="Condensation_dom"/>
</dbReference>
<organism evidence="4 5">
    <name type="scientific">Clostridium beijerinckii</name>
    <name type="common">Clostridium MP</name>
    <dbReference type="NCBI Taxonomy" id="1520"/>
    <lineage>
        <taxon>Bacteria</taxon>
        <taxon>Bacillati</taxon>
        <taxon>Bacillota</taxon>
        <taxon>Clostridia</taxon>
        <taxon>Eubacteriales</taxon>
        <taxon>Clostridiaceae</taxon>
        <taxon>Clostridium</taxon>
    </lineage>
</organism>
<dbReference type="GO" id="GO:0003824">
    <property type="term" value="F:catalytic activity"/>
    <property type="evidence" value="ECO:0007669"/>
    <property type="project" value="InterPro"/>
</dbReference>
<dbReference type="PANTHER" id="PTHR44845">
    <property type="entry name" value="CARRIER DOMAIN-CONTAINING PROTEIN"/>
    <property type="match status" value="1"/>
</dbReference>
<gene>
    <name evidence="4" type="ORF">DFH45_005336</name>
</gene>
<comment type="caution">
    <text evidence="4">The sequence shown here is derived from an EMBL/GenBank/DDBJ whole genome shotgun (WGS) entry which is preliminary data.</text>
</comment>
<dbReference type="InterPro" id="IPR045851">
    <property type="entry name" value="AMP-bd_C_sf"/>
</dbReference>
<dbReference type="SUPFAM" id="SSF51735">
    <property type="entry name" value="NAD(P)-binding Rossmann-fold domains"/>
    <property type="match status" value="1"/>
</dbReference>
<dbReference type="Proteomes" id="UP000821656">
    <property type="component" value="Unassembled WGS sequence"/>
</dbReference>
<dbReference type="PROSITE" id="PS00455">
    <property type="entry name" value="AMP_BINDING"/>
    <property type="match status" value="1"/>
</dbReference>
<dbReference type="Pfam" id="PF00668">
    <property type="entry name" value="Condensation"/>
    <property type="match status" value="1"/>
</dbReference>
<dbReference type="PROSITE" id="PS50075">
    <property type="entry name" value="CARRIER"/>
    <property type="match status" value="1"/>
</dbReference>
<dbReference type="InterPro" id="IPR010071">
    <property type="entry name" value="AA_adenyl_dom"/>
</dbReference>
<evidence type="ECO:0000256" key="1">
    <source>
        <dbReference type="ARBA" id="ARBA00022450"/>
    </source>
</evidence>
<dbReference type="EMBL" id="JABSXK010000001">
    <property type="protein sequence ID" value="NRV12373.1"/>
    <property type="molecule type" value="Genomic_DNA"/>
</dbReference>
<protein>
    <submittedName>
        <fullName evidence="4">Amino acid adenylation domain-containing protein/thioester reductase-like protein</fullName>
    </submittedName>
</protein>
<dbReference type="Pfam" id="PF00550">
    <property type="entry name" value="PP-binding"/>
    <property type="match status" value="1"/>
</dbReference>
<dbReference type="SUPFAM" id="SSF52777">
    <property type="entry name" value="CoA-dependent acyltransferases"/>
    <property type="match status" value="1"/>
</dbReference>
<dbReference type="InterPro" id="IPR020845">
    <property type="entry name" value="AMP-binding_CS"/>
</dbReference>
<sequence>MDTKIDIIGNLMKSEKQYWESLLNNGINKSELFFKGCEINRKGNGKVISILHNDESNRILEICNKNHLNIFTFMYSIILVLLYKYSHEEFISIEVPILKSENISSLLNTKIPLIQKIEKEQTFKEVLQSARKTIKNAYMYGNYPISKIYDMKDGYREITESPLTDIVLISKNIHAENISNEYSKQVKIVYETENDKITISIEFDEGLYRCEYIKSILNHISNILTNVTKKIDCKIDEINIIGKDEIKILLDDFNNTTMNFEKDKSIGELFEQKVKERPNDIAVVFDENRLTYLELNHRVNSLARALKEKEITEGSIVGIYIHRSLNMITGILAALKIGVAYLPIDPSYPIDRVEYMIENSGTKMILVSNDLIKKLPESFQIINVDDSNLYTKDNSNLGLQINNRNVAYVIYTSGSTGKPKGVMIEHRQVVNFSKAMKEALDLDKYKSILCMTTVSFDIFVNETIVPLLNGMKVVITKEGEDIDGEIIADKIISNKIDIIQSTPSRLKILFDNKKFNESFNRLKVILSGGEQLRKDIVSKILQYKNVSLYNMYGPTETTVWSLVDEVKSDERILIGKPIGNTELYIISRDNELLPTGCIGELCISGEGVARGYLNREDLTKEKFIMNPYSKEKRLYKTGDLARWNLDGRVECYGRIDNQVKIRGYRIELEEIENILLKIKGIRQVKVVAKEKDGVMYLYAYYVSEIKYSISEIREKLLKKLPEYMVPSYFIRLEKIPLTLNGKLNDLELKKIEMSECHEFVLPENEIQRFLVEELSKILSIKDIGINDNIFEFGANSLNVMRFIQRIRVKYNVDYTDIVRNPTIKEISKVIKPQRQSILTKLKEVSGGYKDISKEERDQINEELSSYRKKYLNEFSKIDLNKIKEYKRILLTGATGYLGNYLLKGLLENTSSQICLIIRGKTLDDAIEKVKRSFKFYFNNELNEYKERIVVYQGDISKDKLGLSFDEYQYISMNVDCIINSAANVSHYGLYEDFYSNNVTSVENMLKLCTSGINKDFNQISTTSVASGKLDDYKYKLYTEYDCFETNGNENNYIKTKKKAESLILSYRDKGVNSTIFRVGNIVFNSENGQCQRNIDSNAFYQRIKSILKLRNISDGFIDSIEFSFIEQVSKAIILLFNRELSENQIFHICNGNRINREVFINCINSFNLKMNIIKDEEFIQFLIDNYDNDELREVIDILLIHLGILDENSQTIFKLLSEKTEHILKRLNFTWHEIDRDHIKKMLSYAFKIGFFNDEEKKNGTGTVVSNFESSGSL</sequence>
<accession>A0A9Q5CKE5</accession>
<dbReference type="InterPro" id="IPR000873">
    <property type="entry name" value="AMP-dep_synth/lig_dom"/>
</dbReference>
<dbReference type="InterPro" id="IPR025110">
    <property type="entry name" value="AMP-bd_C"/>
</dbReference>
<proteinExistence type="predicted"/>
<dbReference type="Gene3D" id="3.40.50.980">
    <property type="match status" value="2"/>
</dbReference>
<dbReference type="SUPFAM" id="SSF56801">
    <property type="entry name" value="Acetyl-CoA synthetase-like"/>
    <property type="match status" value="1"/>
</dbReference>
<keyword evidence="1" id="KW-0596">Phosphopantetheine</keyword>
<dbReference type="Pfam" id="PF00501">
    <property type="entry name" value="AMP-binding"/>
    <property type="match status" value="1"/>
</dbReference>
<dbReference type="InterPro" id="IPR036291">
    <property type="entry name" value="NAD(P)-bd_dom_sf"/>
</dbReference>
<reference evidence="4" key="1">
    <citation type="submission" date="2020-05" db="EMBL/GenBank/DDBJ databases">
        <title>Genomic insights into acetone-butanol-ethanol (ABE) fermentation by sequencing solventogenic clostridia strains.</title>
        <authorList>
            <person name="Brown S."/>
        </authorList>
    </citation>
    <scope>NUCLEOTIDE SEQUENCE</scope>
    <source>
        <strain evidence="4">DJ126</strain>
    </source>
</reference>
<dbReference type="Gene3D" id="3.30.559.30">
    <property type="entry name" value="Nonribosomal peptide synthetase, condensation domain"/>
    <property type="match status" value="1"/>
</dbReference>
<feature type="domain" description="Carrier" evidence="3">
    <location>
        <begin position="761"/>
        <end position="837"/>
    </location>
</feature>
<dbReference type="PANTHER" id="PTHR44845:SF7">
    <property type="entry name" value="PLIPASTATIN SYNTHASE SUBUNIT D"/>
    <property type="match status" value="1"/>
</dbReference>
<dbReference type="RefSeq" id="WP_077306203.1">
    <property type="nucleotide sequence ID" value="NZ_CP016090.1"/>
</dbReference>
<dbReference type="Gene3D" id="3.30.300.30">
    <property type="match status" value="1"/>
</dbReference>
<evidence type="ECO:0000256" key="2">
    <source>
        <dbReference type="ARBA" id="ARBA00022553"/>
    </source>
</evidence>
<name>A0A9Q5CKE5_CLOBE</name>
<dbReference type="FunFam" id="3.40.50.980:FF:000001">
    <property type="entry name" value="Non-ribosomal peptide synthetase"/>
    <property type="match status" value="1"/>
</dbReference>
<evidence type="ECO:0000313" key="4">
    <source>
        <dbReference type="EMBL" id="NRV12373.1"/>
    </source>
</evidence>
<dbReference type="Gene3D" id="1.10.1200.10">
    <property type="entry name" value="ACP-like"/>
    <property type="match status" value="1"/>
</dbReference>
<dbReference type="Pfam" id="PF07993">
    <property type="entry name" value="NAD_binding_4"/>
    <property type="match status" value="1"/>
</dbReference>
<evidence type="ECO:0000259" key="3">
    <source>
        <dbReference type="PROSITE" id="PS50075"/>
    </source>
</evidence>
<dbReference type="Gene3D" id="3.40.50.720">
    <property type="entry name" value="NAD(P)-binding Rossmann-like Domain"/>
    <property type="match status" value="1"/>
</dbReference>
<dbReference type="Gene3D" id="2.30.38.10">
    <property type="entry name" value="Luciferase, Domain 3"/>
    <property type="match status" value="1"/>
</dbReference>
<dbReference type="InterPro" id="IPR009081">
    <property type="entry name" value="PP-bd_ACP"/>
</dbReference>